<accession>A0ABR7QED4</accession>
<dbReference type="SUPFAM" id="SSF54427">
    <property type="entry name" value="NTF2-like"/>
    <property type="match status" value="1"/>
</dbReference>
<keyword evidence="2" id="KW-1185">Reference proteome</keyword>
<dbReference type="Proteomes" id="UP000619238">
    <property type="component" value="Unassembled WGS sequence"/>
</dbReference>
<dbReference type="InterPro" id="IPR032710">
    <property type="entry name" value="NTF2-like_dom_sf"/>
</dbReference>
<evidence type="ECO:0008006" key="3">
    <source>
        <dbReference type="Google" id="ProtNLM"/>
    </source>
</evidence>
<name>A0ABR7QED4_9FLAO</name>
<comment type="caution">
    <text evidence="1">The sequence shown here is derived from an EMBL/GenBank/DDBJ whole genome shotgun (WGS) entry which is preliminary data.</text>
</comment>
<dbReference type="EMBL" id="JACGWS010000014">
    <property type="protein sequence ID" value="MBC8756892.1"/>
    <property type="molecule type" value="Genomic_DNA"/>
</dbReference>
<protein>
    <recommendedName>
        <fullName evidence="3">DUF4440 domain-containing protein</fullName>
    </recommendedName>
</protein>
<dbReference type="Gene3D" id="3.10.450.50">
    <property type="match status" value="1"/>
</dbReference>
<organism evidence="1 2">
    <name type="scientific">Kordia aestuariivivens</name>
    <dbReference type="NCBI Taxonomy" id="2759037"/>
    <lineage>
        <taxon>Bacteria</taxon>
        <taxon>Pseudomonadati</taxon>
        <taxon>Bacteroidota</taxon>
        <taxon>Flavobacteriia</taxon>
        <taxon>Flavobacteriales</taxon>
        <taxon>Flavobacteriaceae</taxon>
        <taxon>Kordia</taxon>
    </lineage>
</organism>
<reference evidence="1 2" key="1">
    <citation type="submission" date="2020-07" db="EMBL/GenBank/DDBJ databases">
        <title>Description of Kordia aestuariivivens sp. nov., isolated from a tidal flat.</title>
        <authorList>
            <person name="Park S."/>
            <person name="Yoon J.-H."/>
        </authorList>
    </citation>
    <scope>NUCLEOTIDE SEQUENCE [LARGE SCALE GENOMIC DNA]</scope>
    <source>
        <strain evidence="1 2">YSTF-M3</strain>
    </source>
</reference>
<proteinExistence type="predicted"/>
<dbReference type="PROSITE" id="PS51257">
    <property type="entry name" value="PROKAR_LIPOPROTEIN"/>
    <property type="match status" value="1"/>
</dbReference>
<gene>
    <name evidence="1" type="ORF">H2O64_19620</name>
</gene>
<evidence type="ECO:0000313" key="2">
    <source>
        <dbReference type="Proteomes" id="UP000619238"/>
    </source>
</evidence>
<dbReference type="RefSeq" id="WP_187563934.1">
    <property type="nucleotide sequence ID" value="NZ_JACGWS010000014.1"/>
</dbReference>
<sequence>MKLKTIILSFVVLVIIGCKQLANTKENVTNSKEEIVQSEKVSDYSIDWVNAINNKNIHAIEKMYASNASMVISVDSILESSSQIATHYGIKKNKIMAIESLFTVEANKKRRITYEIIKYKTEDQKEYIQIVIWKLENGQVIREFEFTERSSPEAKKVGINEIANRRKLWVELCNANNAENLVKQLYSTNTIYFNHKPIIQGLEDVIKEYDYMNNTKYSLNLEPMKLEVVNANFAYEIGQCSGSYNGKYILVWKKQPDGKWKIHIDSNI</sequence>
<evidence type="ECO:0000313" key="1">
    <source>
        <dbReference type="EMBL" id="MBC8756892.1"/>
    </source>
</evidence>